<sequence length="573" mass="63475">MTFVGEQSRIENIVCIAFNVFNIILYILVITASCLIIASTDFAEIIICLYTIIGSLLLIFCEVKIPKLVNSHFLFLCTYRGRGFLYLLLGCIILRRDTFNLVIGVISSAWAISHIILSYTGREPRLASLSLNWTLLRNFSSDNSNLPKVTYMQPSPKFDSQVHPMKTTDYSYGIDQNTLDLIQSHEERFLDVHFGQLALSHVPEPGPERGLVALAIVLVPVEPALLAAVPGDSLLHYQISSAKERFTSHPTPFADVKLEVFFPNASSFTKTLAQNRVNQLAIDFVNKDKSVFDIQHISGVLLDPSAPLDGTSVHVIENLTAYTYQHVSRPQETTTLPFIVQPKVGPSNVSMVLVVDFQDQEGTHYRAVAYNGTLEIFEDKSGFWHSSVVQNTILALSVVAILYLFGQAVAEGNFDFMLPAGWRATVKREANAMDAKARKLGEEAKNVFNSGKKEAKAKGEAAKAKAEPLIDEAKQKIKEAVEAGKKVVAKAEQMVAETTDEAERQVESMKKEAEEAVKEEETEPAQPVQPPPEQSSPPADLIDEKGNAKKLDEAWIPEENLKQGKKNKKEGNN</sequence>
<dbReference type="PANTHER" id="PTHR12924">
    <property type="entry name" value="TRANSLOCON-ASSOCIATED PROTEIN, ALPHA SUBUNIT"/>
    <property type="match status" value="1"/>
</dbReference>
<dbReference type="GO" id="GO:0005783">
    <property type="term" value="C:endoplasmic reticulum"/>
    <property type="evidence" value="ECO:0007669"/>
    <property type="project" value="TreeGrafter"/>
</dbReference>
<evidence type="ECO:0000313" key="8">
    <source>
        <dbReference type="Proteomes" id="UP000242875"/>
    </source>
</evidence>
<keyword evidence="4 6" id="KW-0472">Membrane</keyword>
<keyword evidence="3 6" id="KW-1133">Transmembrane helix</keyword>
<feature type="transmembrane region" description="Helical" evidence="6">
    <location>
        <begin position="101"/>
        <end position="120"/>
    </location>
</feature>
<dbReference type="EMBL" id="MVBO01000010">
    <property type="protein sequence ID" value="OZJ05739.1"/>
    <property type="molecule type" value="Genomic_DNA"/>
</dbReference>
<evidence type="ECO:0000256" key="3">
    <source>
        <dbReference type="ARBA" id="ARBA00022989"/>
    </source>
</evidence>
<dbReference type="GO" id="GO:0016020">
    <property type="term" value="C:membrane"/>
    <property type="evidence" value="ECO:0007669"/>
    <property type="project" value="UniProtKB-SubCell"/>
</dbReference>
<evidence type="ECO:0000256" key="4">
    <source>
        <dbReference type="ARBA" id="ARBA00023136"/>
    </source>
</evidence>
<comment type="caution">
    <text evidence="7">The sequence shown here is derived from an EMBL/GenBank/DDBJ whole genome shotgun (WGS) entry which is preliminary data.</text>
</comment>
<feature type="compositionally biased region" description="Basic and acidic residues" evidence="5">
    <location>
        <begin position="542"/>
        <end position="553"/>
    </location>
</feature>
<evidence type="ECO:0000256" key="2">
    <source>
        <dbReference type="ARBA" id="ARBA00022692"/>
    </source>
</evidence>
<keyword evidence="2 6" id="KW-0812">Transmembrane</keyword>
<proteinExistence type="predicted"/>
<dbReference type="PANTHER" id="PTHR12924:SF0">
    <property type="entry name" value="TRANSLOCON-ASSOCIATED PROTEIN SUBUNIT ALPHA"/>
    <property type="match status" value="1"/>
</dbReference>
<evidence type="ECO:0000256" key="5">
    <source>
        <dbReference type="SAM" id="MobiDB-lite"/>
    </source>
</evidence>
<dbReference type="Pfam" id="PF08507">
    <property type="entry name" value="COPI_assoc"/>
    <property type="match status" value="1"/>
</dbReference>
<feature type="compositionally biased region" description="Basic residues" evidence="5">
    <location>
        <begin position="563"/>
        <end position="573"/>
    </location>
</feature>
<keyword evidence="8" id="KW-1185">Reference proteome</keyword>
<name>A0A261Y542_9FUNG</name>
<evidence type="ECO:0000313" key="7">
    <source>
        <dbReference type="EMBL" id="OZJ05739.1"/>
    </source>
</evidence>
<accession>A0A261Y542</accession>
<dbReference type="Proteomes" id="UP000242875">
    <property type="component" value="Unassembled WGS sequence"/>
</dbReference>
<evidence type="ECO:0000256" key="1">
    <source>
        <dbReference type="ARBA" id="ARBA00004141"/>
    </source>
</evidence>
<gene>
    <name evidence="7" type="ORF">BZG36_01319</name>
</gene>
<dbReference type="AlphaFoldDB" id="A0A261Y542"/>
<reference evidence="7 8" key="1">
    <citation type="journal article" date="2017" name="Mycologia">
        <title>Bifiguratus adelaidae, gen. et sp. nov., a new member of Mucoromycotina in endophytic and soil-dwelling habitats.</title>
        <authorList>
            <person name="Torres-Cruz T.J."/>
            <person name="Billingsley Tobias T.L."/>
            <person name="Almatruk M."/>
            <person name="Hesse C."/>
            <person name="Kuske C.R."/>
            <person name="Desiro A."/>
            <person name="Benucci G.M."/>
            <person name="Bonito G."/>
            <person name="Stajich J.E."/>
            <person name="Dunlap C."/>
            <person name="Arnold A.E."/>
            <person name="Porras-Alfaro A."/>
        </authorList>
    </citation>
    <scope>NUCLEOTIDE SEQUENCE [LARGE SCALE GENOMIC DNA]</scope>
    <source>
        <strain evidence="7 8">AZ0501</strain>
    </source>
</reference>
<feature type="region of interest" description="Disordered" evidence="5">
    <location>
        <begin position="498"/>
        <end position="573"/>
    </location>
</feature>
<evidence type="ECO:0000256" key="6">
    <source>
        <dbReference type="SAM" id="Phobius"/>
    </source>
</evidence>
<protein>
    <submittedName>
        <fullName evidence="7">Uncharacterized protein</fullName>
    </submittedName>
</protein>
<comment type="subcellular location">
    <subcellularLocation>
        <location evidence="1">Membrane</location>
        <topology evidence="1">Multi-pass membrane protein</topology>
    </subcellularLocation>
</comment>
<dbReference type="InterPro" id="IPR013714">
    <property type="entry name" value="Golgi_TVP15"/>
</dbReference>
<feature type="transmembrane region" description="Helical" evidence="6">
    <location>
        <begin position="44"/>
        <end position="61"/>
    </location>
</feature>
<organism evidence="7 8">
    <name type="scientific">Bifiguratus adelaidae</name>
    <dbReference type="NCBI Taxonomy" id="1938954"/>
    <lineage>
        <taxon>Eukaryota</taxon>
        <taxon>Fungi</taxon>
        <taxon>Fungi incertae sedis</taxon>
        <taxon>Mucoromycota</taxon>
        <taxon>Mucoromycotina</taxon>
        <taxon>Endogonomycetes</taxon>
        <taxon>Endogonales</taxon>
        <taxon>Endogonales incertae sedis</taxon>
        <taxon>Bifiguratus</taxon>
    </lineage>
</organism>
<feature type="transmembrane region" description="Helical" evidence="6">
    <location>
        <begin position="12"/>
        <end position="38"/>
    </location>
</feature>
<feature type="compositionally biased region" description="Basic and acidic residues" evidence="5">
    <location>
        <begin position="501"/>
        <end position="516"/>
    </location>
</feature>
<dbReference type="OrthoDB" id="423534at2759"/>